<evidence type="ECO:0000256" key="3">
    <source>
        <dbReference type="ARBA" id="ARBA00022801"/>
    </source>
</evidence>
<dbReference type="GO" id="GO:0006508">
    <property type="term" value="P:proteolysis"/>
    <property type="evidence" value="ECO:0007669"/>
    <property type="project" value="UniProtKB-KW"/>
</dbReference>
<protein>
    <submittedName>
        <fullName evidence="5">HK97 family phage prohead protease</fullName>
    </submittedName>
</protein>
<name>A0A953IB65_SYMTR</name>
<evidence type="ECO:0000256" key="2">
    <source>
        <dbReference type="ARBA" id="ARBA00022670"/>
    </source>
</evidence>
<evidence type="ECO:0000259" key="4">
    <source>
        <dbReference type="Pfam" id="PF04586"/>
    </source>
</evidence>
<dbReference type="Proteomes" id="UP000732377">
    <property type="component" value="Unassembled WGS sequence"/>
</dbReference>
<organism evidence="5 6">
    <name type="scientific">Symbiobacterium thermophilum</name>
    <dbReference type="NCBI Taxonomy" id="2734"/>
    <lineage>
        <taxon>Bacteria</taxon>
        <taxon>Bacillati</taxon>
        <taxon>Bacillota</taxon>
        <taxon>Clostridia</taxon>
        <taxon>Eubacteriales</taxon>
        <taxon>Symbiobacteriaceae</taxon>
        <taxon>Symbiobacterium</taxon>
    </lineage>
</organism>
<dbReference type="NCBIfam" id="TIGR01543">
    <property type="entry name" value="proheadase_HK97"/>
    <property type="match status" value="1"/>
</dbReference>
<feature type="domain" description="Prohead serine protease" evidence="4">
    <location>
        <begin position="23"/>
        <end position="173"/>
    </location>
</feature>
<comment type="caution">
    <text evidence="5">The sequence shown here is derived from an EMBL/GenBank/DDBJ whole genome shotgun (WGS) entry which is preliminary data.</text>
</comment>
<dbReference type="AlphaFoldDB" id="A0A953IB65"/>
<dbReference type="GO" id="GO:0008233">
    <property type="term" value="F:peptidase activity"/>
    <property type="evidence" value="ECO:0007669"/>
    <property type="project" value="UniProtKB-KW"/>
</dbReference>
<keyword evidence="1" id="KW-1188">Viral release from host cell</keyword>
<dbReference type="InterPro" id="IPR054613">
    <property type="entry name" value="Peptidase_S78_dom"/>
</dbReference>
<sequence length="203" mass="23196">MGLEATVQVPKREIRLAELRALDLPSDEREMIVEGRAIVYDSPTVLYEIDGIQYKEVIARGALEGADLRDVPFKYNHSDSVMVMARTRNKTLELIPDDQGLLIRAKLANTTAGRDLYELIRRGDIDKMSFAFTVAEQSYDRDNRIRKIIRIKRLWDVSAVDTPAYDQTSISARDFFAAQAEAERRAAEAAEARRKRLIIMTYL</sequence>
<dbReference type="RefSeq" id="WP_273381171.1">
    <property type="nucleotide sequence ID" value="NZ_PIUK01000252.1"/>
</dbReference>
<gene>
    <name evidence="5" type="ORF">CWE10_16760</name>
</gene>
<dbReference type="Pfam" id="PF04586">
    <property type="entry name" value="Peptidase_S78"/>
    <property type="match status" value="1"/>
</dbReference>
<evidence type="ECO:0000313" key="6">
    <source>
        <dbReference type="Proteomes" id="UP000732377"/>
    </source>
</evidence>
<reference evidence="5" key="1">
    <citation type="submission" date="2017-11" db="EMBL/GenBank/DDBJ databases">
        <title>Three new genomes from thermophilic consortium.</title>
        <authorList>
            <person name="Quaggio R."/>
            <person name="Amgarten D."/>
            <person name="Setubal J.C."/>
        </authorList>
    </citation>
    <scope>NUCLEOTIDE SEQUENCE</scope>
    <source>
        <strain evidence="5">ZCTH01-B2</strain>
    </source>
</reference>
<dbReference type="InterPro" id="IPR006433">
    <property type="entry name" value="Prohead_protease"/>
</dbReference>
<proteinExistence type="predicted"/>
<evidence type="ECO:0000256" key="1">
    <source>
        <dbReference type="ARBA" id="ARBA00022612"/>
    </source>
</evidence>
<keyword evidence="3" id="KW-0378">Hydrolase</keyword>
<keyword evidence="2 5" id="KW-0645">Protease</keyword>
<accession>A0A953IB65</accession>
<evidence type="ECO:0000313" key="5">
    <source>
        <dbReference type="EMBL" id="MBY6277813.1"/>
    </source>
</evidence>
<dbReference type="EMBL" id="PIUK01000252">
    <property type="protein sequence ID" value="MBY6277813.1"/>
    <property type="molecule type" value="Genomic_DNA"/>
</dbReference>